<dbReference type="GO" id="GO:0004386">
    <property type="term" value="F:helicase activity"/>
    <property type="evidence" value="ECO:0007669"/>
    <property type="project" value="UniProtKB-KW"/>
</dbReference>
<evidence type="ECO:0000259" key="1">
    <source>
        <dbReference type="PROSITE" id="PS51657"/>
    </source>
</evidence>
<dbReference type="Pfam" id="PF01443">
    <property type="entry name" value="Viral_helicase1"/>
    <property type="match status" value="1"/>
</dbReference>
<reference evidence="2" key="1">
    <citation type="journal article" date="2015" name="J. Gen. Virol.">
        <title>Discovery of novel virus sequences in an isolated and threatened bat species, the New Zealand lesser short-tailed bat (Mystacina tuberculata).</title>
        <authorList>
            <person name="Wang J."/>
            <person name="Moore N.E."/>
            <person name="Murray Z.L."/>
            <person name="McInnes K."/>
            <person name="White D.J."/>
            <person name="Tompkins D.M."/>
            <person name="Hall R.J."/>
        </authorList>
    </citation>
    <scope>NUCLEOTIDE SEQUENCE</scope>
    <source>
        <strain evidence="2">Mystacina bat HEV/New Zealand/2013/3</strain>
    </source>
</reference>
<feature type="non-terminal residue" evidence="2">
    <location>
        <position position="1"/>
    </location>
</feature>
<protein>
    <submittedName>
        <fullName evidence="2">Helicase</fullName>
    </submittedName>
</protein>
<keyword evidence="2" id="KW-0547">Nucleotide-binding</keyword>
<feature type="domain" description="(+)RNA virus helicase C-terminal" evidence="1">
    <location>
        <begin position="1"/>
        <end position="187"/>
    </location>
</feature>
<proteinExistence type="predicted"/>
<sequence>KIIAVGDPNQIPFIDFDRQGVAHWAFTEHYKKYPVIQDLTLTHRCPQDVTYLLRKEGINLCTTSSVKHSISLHTGKPPGGHVITLTQIDKARFANAHTVHEIQGKTYPTVQLYLSHDAKPLLQTSRSHRVVALSRHTQKLMVYYEGCQPAEYNIAPVAEGILNAIDLSVLPYQACPEPVEIPIALENTVLITPAADPVGVDIILTKIAAADEFSGKTIVLQCPV</sequence>
<dbReference type="InterPro" id="IPR027351">
    <property type="entry name" value="(+)RNA_virus_helicase_core_dom"/>
</dbReference>
<evidence type="ECO:0000313" key="2">
    <source>
        <dbReference type="EMBL" id="AKB92811.1"/>
    </source>
</evidence>
<feature type="non-terminal residue" evidence="2">
    <location>
        <position position="224"/>
    </location>
</feature>
<keyword evidence="2" id="KW-0347">Helicase</keyword>
<dbReference type="PROSITE" id="PS51657">
    <property type="entry name" value="PSRV_HELICASE"/>
    <property type="match status" value="1"/>
</dbReference>
<organism evidence="2">
    <name type="scientific">Hepevirus Mystacina/New Zealand/2013/3</name>
    <dbReference type="NCBI Taxonomy" id="1638959"/>
    <lineage>
        <taxon>Viruses</taxon>
        <taxon>Riboviria</taxon>
        <taxon>Orthornavirae</taxon>
        <taxon>Kitrinoviricota</taxon>
        <taxon>Alsuviricetes</taxon>
        <taxon>Hepelivirales</taxon>
        <taxon>Hepeviridae</taxon>
    </lineage>
</organism>
<keyword evidence="2" id="KW-0378">Hydrolase</keyword>
<dbReference type="Gene3D" id="3.40.50.300">
    <property type="entry name" value="P-loop containing nucleotide triphosphate hydrolases"/>
    <property type="match status" value="1"/>
</dbReference>
<name>A0A0K0ME32_9VIRU</name>
<dbReference type="GO" id="GO:0005524">
    <property type="term" value="F:ATP binding"/>
    <property type="evidence" value="ECO:0007669"/>
    <property type="project" value="InterPro"/>
</dbReference>
<accession>A0A0K0ME32</accession>
<dbReference type="InterPro" id="IPR027417">
    <property type="entry name" value="P-loop_NTPase"/>
</dbReference>
<dbReference type="SUPFAM" id="SSF52540">
    <property type="entry name" value="P-loop containing nucleoside triphosphate hydrolases"/>
    <property type="match status" value="1"/>
</dbReference>
<dbReference type="EMBL" id="KM204384">
    <property type="protein sequence ID" value="AKB92811.1"/>
    <property type="molecule type" value="Genomic_RNA"/>
</dbReference>
<keyword evidence="2" id="KW-0067">ATP-binding</keyword>